<proteinExistence type="predicted"/>
<dbReference type="STRING" id="391937.NA2_00570"/>
<dbReference type="EMBL" id="AMRM01000001">
    <property type="protein sequence ID" value="EKF20826.1"/>
    <property type="molecule type" value="Genomic_DNA"/>
</dbReference>
<dbReference type="eggNOG" id="ENOG503254S">
    <property type="taxonomic scope" value="Bacteria"/>
</dbReference>
<dbReference type="PATRIC" id="fig|391937.3.peg.119"/>
<accession>K2MFB4</accession>
<organism evidence="1 2">
    <name type="scientific">Nitratireductor pacificus pht-3B</name>
    <dbReference type="NCBI Taxonomy" id="391937"/>
    <lineage>
        <taxon>Bacteria</taxon>
        <taxon>Pseudomonadati</taxon>
        <taxon>Pseudomonadota</taxon>
        <taxon>Alphaproteobacteria</taxon>
        <taxon>Hyphomicrobiales</taxon>
        <taxon>Phyllobacteriaceae</taxon>
        <taxon>Nitratireductor</taxon>
    </lineage>
</organism>
<reference evidence="1 2" key="1">
    <citation type="journal article" date="2012" name="J. Bacteriol.">
        <title>Genome Sequence of Nitratireductor pacificus Type Strain pht-3B.</title>
        <authorList>
            <person name="Lai Q."/>
            <person name="Li G."/>
            <person name="Shao Z."/>
        </authorList>
    </citation>
    <scope>NUCLEOTIDE SEQUENCE [LARGE SCALE GENOMIC DNA]</scope>
    <source>
        <strain evidence="2">pht-3B</strain>
    </source>
</reference>
<gene>
    <name evidence="1" type="ORF">NA2_00570</name>
</gene>
<dbReference type="RefSeq" id="WP_008593023.1">
    <property type="nucleotide sequence ID" value="NZ_AMRM01000001.1"/>
</dbReference>
<evidence type="ECO:0000313" key="2">
    <source>
        <dbReference type="Proteomes" id="UP000006786"/>
    </source>
</evidence>
<dbReference type="OrthoDB" id="8087291at2"/>
<name>K2MFB4_9HYPH</name>
<sequence>MNAEARELSETLARSAEISDYDFWRALKSLDDELYSLERKREPIPIDLIFIRAIVRSARQQRIFSGYDPYPYGAY</sequence>
<dbReference type="Proteomes" id="UP000006786">
    <property type="component" value="Unassembled WGS sequence"/>
</dbReference>
<comment type="caution">
    <text evidence="1">The sequence shown here is derived from an EMBL/GenBank/DDBJ whole genome shotgun (WGS) entry which is preliminary data.</text>
</comment>
<protein>
    <submittedName>
        <fullName evidence="1">Uncharacterized protein</fullName>
    </submittedName>
</protein>
<keyword evidence="2" id="KW-1185">Reference proteome</keyword>
<evidence type="ECO:0000313" key="1">
    <source>
        <dbReference type="EMBL" id="EKF20826.1"/>
    </source>
</evidence>
<dbReference type="AlphaFoldDB" id="K2MFB4"/>